<organism evidence="1 2">
    <name type="scientific">Aromia moschata</name>
    <dbReference type="NCBI Taxonomy" id="1265417"/>
    <lineage>
        <taxon>Eukaryota</taxon>
        <taxon>Metazoa</taxon>
        <taxon>Ecdysozoa</taxon>
        <taxon>Arthropoda</taxon>
        <taxon>Hexapoda</taxon>
        <taxon>Insecta</taxon>
        <taxon>Pterygota</taxon>
        <taxon>Neoptera</taxon>
        <taxon>Endopterygota</taxon>
        <taxon>Coleoptera</taxon>
        <taxon>Polyphaga</taxon>
        <taxon>Cucujiformia</taxon>
        <taxon>Chrysomeloidea</taxon>
        <taxon>Cerambycidae</taxon>
        <taxon>Cerambycinae</taxon>
        <taxon>Callichromatini</taxon>
        <taxon>Aromia</taxon>
    </lineage>
</organism>
<feature type="non-terminal residue" evidence="1">
    <location>
        <position position="399"/>
    </location>
</feature>
<protein>
    <recommendedName>
        <fullName evidence="3">MULE transposase domain-containing protein</fullName>
    </recommendedName>
</protein>
<proteinExistence type="predicted"/>
<sequence length="399" mass="47195">MVITFNNIRKITIKYQKTHAGHNENELRGLHLSVTEKNSIVEKLKCGISTERILEDARQLKNDNLQRINLLNRNDINYLKRKHVNKMHTVQISPTLEVDEWDANAQSFVFYFKPEGETHEILKIEDSALAFMTPKMEDTLKQFNRVICIDAIHCMNKKMYLTIMLTNDDKNAVFPVAFFLTNRWDQTIQEIFLKALKEKVEKEITPEYFMTNDDKYYNAWLKIMDNKPRRLLCTWHLMKNWNIQGRFKIKNQELKSKMKMDLKKILNEVNEEKFLYLVESYCNKLKNANELEFLNYVNICGDTVTRKNVGVNTNMSIESINNFLNIHHTKWETKATVKKLLEMIDGRKEVTQTNSLDEESCILNSFIPLEERRELGEEKDNEREISSFIECEMDDGEII</sequence>
<reference evidence="1" key="1">
    <citation type="journal article" date="2023" name="Insect Mol. Biol.">
        <title>Genome sequencing provides insights into the evolution of gene families encoding plant cell wall-degrading enzymes in longhorned beetles.</title>
        <authorList>
            <person name="Shin N.R."/>
            <person name="Okamura Y."/>
            <person name="Kirsch R."/>
            <person name="Pauchet Y."/>
        </authorList>
    </citation>
    <scope>NUCLEOTIDE SEQUENCE</scope>
    <source>
        <strain evidence="1">AMC_N1</strain>
    </source>
</reference>
<evidence type="ECO:0008006" key="3">
    <source>
        <dbReference type="Google" id="ProtNLM"/>
    </source>
</evidence>
<keyword evidence="2" id="KW-1185">Reference proteome</keyword>
<gene>
    <name evidence="1" type="ORF">NQ318_009679</name>
</gene>
<dbReference type="Proteomes" id="UP001162162">
    <property type="component" value="Unassembled WGS sequence"/>
</dbReference>
<evidence type="ECO:0000313" key="1">
    <source>
        <dbReference type="EMBL" id="KAJ8935999.1"/>
    </source>
</evidence>
<name>A0AAV8XAJ6_9CUCU</name>
<comment type="caution">
    <text evidence="1">The sequence shown here is derived from an EMBL/GenBank/DDBJ whole genome shotgun (WGS) entry which is preliminary data.</text>
</comment>
<dbReference type="EMBL" id="JAPWTK010000802">
    <property type="protein sequence ID" value="KAJ8935999.1"/>
    <property type="molecule type" value="Genomic_DNA"/>
</dbReference>
<accession>A0AAV8XAJ6</accession>
<evidence type="ECO:0000313" key="2">
    <source>
        <dbReference type="Proteomes" id="UP001162162"/>
    </source>
</evidence>
<dbReference type="AlphaFoldDB" id="A0AAV8XAJ6"/>